<reference evidence="2" key="2">
    <citation type="submission" date="2025-09" db="UniProtKB">
        <authorList>
            <consortium name="Ensembl"/>
        </authorList>
    </citation>
    <scope>IDENTIFICATION</scope>
</reference>
<protein>
    <recommendedName>
        <fullName evidence="1">VIT domain-containing protein</fullName>
    </recommendedName>
</protein>
<evidence type="ECO:0000313" key="2">
    <source>
        <dbReference type="Ensembl" id="ENSGEVP00005028742.1"/>
    </source>
</evidence>
<dbReference type="PANTHER" id="PTHR45737:SF6">
    <property type="entry name" value="VON WILLEBRAND FACTOR A DOMAIN-CONTAINING PROTEIN 5A"/>
    <property type="match status" value="1"/>
</dbReference>
<evidence type="ECO:0000313" key="3">
    <source>
        <dbReference type="Proteomes" id="UP000694390"/>
    </source>
</evidence>
<dbReference type="InterPro" id="IPR013694">
    <property type="entry name" value="VIT"/>
</dbReference>
<evidence type="ECO:0000259" key="1">
    <source>
        <dbReference type="PROSITE" id="PS51468"/>
    </source>
</evidence>
<dbReference type="PROSITE" id="PS51468">
    <property type="entry name" value="VIT"/>
    <property type="match status" value="1"/>
</dbReference>
<feature type="domain" description="VIT" evidence="1">
    <location>
        <begin position="2"/>
        <end position="136"/>
    </location>
</feature>
<sequence length="197" mass="20909">MGVCGEAVADIPLPPVPLRSSSVSMLIRGFVADVGCELLYRNEEPGPMEAVFKFPVDAEAAVYAFQARLGGACIQALLHKKKQVLGGGPTAPPVAPLCTRRSPVTVRPTAHPPLQAPALCSTVRPTTRYLCFAYSDETHRSPTPITVGPTAPTHVPHGETNRSPCLCYAPHAETHRSPLTPLHPIPHLFASSCAAPL</sequence>
<organism evidence="2 3">
    <name type="scientific">Gopherus evgoodei</name>
    <name type="common">Goodes thornscrub tortoise</name>
    <dbReference type="NCBI Taxonomy" id="1825980"/>
    <lineage>
        <taxon>Eukaryota</taxon>
        <taxon>Metazoa</taxon>
        <taxon>Chordata</taxon>
        <taxon>Craniata</taxon>
        <taxon>Vertebrata</taxon>
        <taxon>Euteleostomi</taxon>
        <taxon>Archelosauria</taxon>
        <taxon>Testudinata</taxon>
        <taxon>Testudines</taxon>
        <taxon>Cryptodira</taxon>
        <taxon>Durocryptodira</taxon>
        <taxon>Testudinoidea</taxon>
        <taxon>Testudinidae</taxon>
        <taxon>Gopherus</taxon>
    </lineage>
</organism>
<reference evidence="2" key="1">
    <citation type="submission" date="2025-08" db="UniProtKB">
        <authorList>
            <consortium name="Ensembl"/>
        </authorList>
    </citation>
    <scope>IDENTIFICATION</scope>
</reference>
<name>A0A8C4YQ10_9SAUR</name>
<keyword evidence="3" id="KW-1185">Reference proteome</keyword>
<dbReference type="Ensembl" id="ENSGEVT00005030211.1">
    <property type="protein sequence ID" value="ENSGEVP00005028742.1"/>
    <property type="gene ID" value="ENSGEVG00005020195.1"/>
</dbReference>
<proteinExistence type="predicted"/>
<dbReference type="PANTHER" id="PTHR45737">
    <property type="entry name" value="VON WILLEBRAND FACTOR A DOMAIN-CONTAINING PROTEIN 5A"/>
    <property type="match status" value="1"/>
</dbReference>
<dbReference type="AlphaFoldDB" id="A0A8C4YQ10"/>
<dbReference type="Pfam" id="PF08487">
    <property type="entry name" value="VIT"/>
    <property type="match status" value="1"/>
</dbReference>
<accession>A0A8C4YQ10</accession>
<dbReference type="Proteomes" id="UP000694390">
    <property type="component" value="Unassembled WGS sequence"/>
</dbReference>
<dbReference type="GeneTree" id="ENSGT01000000220924"/>
<dbReference type="OrthoDB" id="9421837at2759"/>